<proteinExistence type="predicted"/>
<dbReference type="Proteomes" id="UP001597641">
    <property type="component" value="Unassembled WGS sequence"/>
</dbReference>
<dbReference type="RefSeq" id="WP_377483477.1">
    <property type="nucleotide sequence ID" value="NZ_JBHUOX010000005.1"/>
</dbReference>
<sequence length="60" mass="6845">MEHKPITTQAEYDKVASRIEQLKDGDPGSEEAEELKLLTKLIVAFESRKQQTKLRNSEEG</sequence>
<accession>A0ABW6BTX9</accession>
<reference evidence="2" key="1">
    <citation type="journal article" date="2019" name="Int. J. Syst. Evol. Microbiol.">
        <title>The Global Catalogue of Microorganisms (GCM) 10K type strain sequencing project: providing services to taxonomists for standard genome sequencing and annotation.</title>
        <authorList>
            <consortium name="The Broad Institute Genomics Platform"/>
            <consortium name="The Broad Institute Genome Sequencing Center for Infectious Disease"/>
            <person name="Wu L."/>
            <person name="Ma J."/>
        </authorList>
    </citation>
    <scope>NUCLEOTIDE SEQUENCE [LARGE SCALE GENOMIC DNA]</scope>
    <source>
        <strain evidence="2">KCTC 23984</strain>
    </source>
</reference>
<protein>
    <recommendedName>
        <fullName evidence="3">HTH-type transcriptional regulator/antitoxin HigA</fullName>
    </recommendedName>
</protein>
<evidence type="ECO:0008006" key="3">
    <source>
        <dbReference type="Google" id="ProtNLM"/>
    </source>
</evidence>
<evidence type="ECO:0000313" key="1">
    <source>
        <dbReference type="EMBL" id="MFD3000452.1"/>
    </source>
</evidence>
<gene>
    <name evidence="1" type="ORF">ACFS7Z_08785</name>
</gene>
<organism evidence="1 2">
    <name type="scientific">Pontibacter toksunensis</name>
    <dbReference type="NCBI Taxonomy" id="1332631"/>
    <lineage>
        <taxon>Bacteria</taxon>
        <taxon>Pseudomonadati</taxon>
        <taxon>Bacteroidota</taxon>
        <taxon>Cytophagia</taxon>
        <taxon>Cytophagales</taxon>
        <taxon>Hymenobacteraceae</taxon>
        <taxon>Pontibacter</taxon>
    </lineage>
</organism>
<evidence type="ECO:0000313" key="2">
    <source>
        <dbReference type="Proteomes" id="UP001597641"/>
    </source>
</evidence>
<dbReference type="EMBL" id="JBHUOX010000005">
    <property type="protein sequence ID" value="MFD3000452.1"/>
    <property type="molecule type" value="Genomic_DNA"/>
</dbReference>
<keyword evidence="2" id="KW-1185">Reference proteome</keyword>
<comment type="caution">
    <text evidence="1">The sequence shown here is derived from an EMBL/GenBank/DDBJ whole genome shotgun (WGS) entry which is preliminary data.</text>
</comment>
<name>A0ABW6BTX9_9BACT</name>